<feature type="non-terminal residue" evidence="1">
    <location>
        <position position="1"/>
    </location>
</feature>
<sequence length="228" mass="25462">DRVVVTERTFRYPPDSTLDRDLDLSIKYQSLSGGEGELTGEPSTSEVQDDSAWDLQAKDGATLANDTLQLITWTLHNRDGDENHTPPIDVLHRFRGTISHLQLKGEREVLATAKFDQDGHAHTHIFKWEQETDDKGQSLWRLAPGVDDYVEIFRINDTNISFKVTPDALLDANRYNAGLLQEKIKNPGNIKTRSLTPGNVDADSLTNQIDALKKIVNSDASKAIKLDA</sequence>
<name>A0A383F6I3_9ZZZZ</name>
<feature type="non-terminal residue" evidence="1">
    <location>
        <position position="228"/>
    </location>
</feature>
<protein>
    <submittedName>
        <fullName evidence="1">Uncharacterized protein</fullName>
    </submittedName>
</protein>
<organism evidence="1">
    <name type="scientific">marine metagenome</name>
    <dbReference type="NCBI Taxonomy" id="408172"/>
    <lineage>
        <taxon>unclassified sequences</taxon>
        <taxon>metagenomes</taxon>
        <taxon>ecological metagenomes</taxon>
    </lineage>
</organism>
<reference evidence="1" key="1">
    <citation type="submission" date="2018-05" db="EMBL/GenBank/DDBJ databases">
        <authorList>
            <person name="Lanie J.A."/>
            <person name="Ng W.-L."/>
            <person name="Kazmierczak K.M."/>
            <person name="Andrzejewski T.M."/>
            <person name="Davidsen T.M."/>
            <person name="Wayne K.J."/>
            <person name="Tettelin H."/>
            <person name="Glass J.I."/>
            <person name="Rusch D."/>
            <person name="Podicherti R."/>
            <person name="Tsui H.-C.T."/>
            <person name="Winkler M.E."/>
        </authorList>
    </citation>
    <scope>NUCLEOTIDE SEQUENCE</scope>
</reference>
<evidence type="ECO:0000313" key="1">
    <source>
        <dbReference type="EMBL" id="SVE63978.1"/>
    </source>
</evidence>
<gene>
    <name evidence="1" type="ORF">METZ01_LOCUS516832</name>
</gene>
<dbReference type="EMBL" id="UINC01231445">
    <property type="protein sequence ID" value="SVE63978.1"/>
    <property type="molecule type" value="Genomic_DNA"/>
</dbReference>
<proteinExistence type="predicted"/>
<accession>A0A383F6I3</accession>
<dbReference type="AlphaFoldDB" id="A0A383F6I3"/>